<comment type="similarity">
    <text evidence="5 8 10">Belongs to the PTH family.</text>
</comment>
<dbReference type="GO" id="GO:0006515">
    <property type="term" value="P:protein quality control for misfolded or incompletely synthesized proteins"/>
    <property type="evidence" value="ECO:0007669"/>
    <property type="project" value="UniProtKB-UniRule"/>
</dbReference>
<feature type="site" description="Discriminates between blocked and unblocked aminoacyl-tRNA" evidence="8">
    <location>
        <position position="30"/>
    </location>
</feature>
<dbReference type="FunFam" id="3.40.50.1470:FF:000001">
    <property type="entry name" value="Peptidyl-tRNA hydrolase"/>
    <property type="match status" value="1"/>
</dbReference>
<protein>
    <recommendedName>
        <fullName evidence="7 8">Peptidyl-tRNA hydrolase</fullName>
        <shortName evidence="8">Pth</shortName>
        <ecNumber evidence="1 8">3.1.1.29</ecNumber>
    </recommendedName>
</protein>
<dbReference type="AlphaFoldDB" id="A0A3N1HKD4"/>
<dbReference type="InParanoid" id="A0A3N1HKD4"/>
<name>A0A3N1HKD4_9ACTN</name>
<dbReference type="PROSITE" id="PS01196">
    <property type="entry name" value="PEPT_TRNA_HYDROL_2"/>
    <property type="match status" value="1"/>
</dbReference>
<evidence type="ECO:0000256" key="4">
    <source>
        <dbReference type="ARBA" id="ARBA00022884"/>
    </source>
</evidence>
<feature type="binding site" evidence="8">
    <location>
        <position position="35"/>
    </location>
    <ligand>
        <name>tRNA</name>
        <dbReference type="ChEBI" id="CHEBI:17843"/>
    </ligand>
</feature>
<comment type="function">
    <text evidence="8">Catalyzes the release of premature peptidyl moieties from peptidyl-tRNA molecules trapped in stalled 50S ribosomal subunits, and thus maintains levels of free tRNAs and 50S ribosomes.</text>
</comment>
<evidence type="ECO:0000256" key="3">
    <source>
        <dbReference type="ARBA" id="ARBA00022801"/>
    </source>
</evidence>
<gene>
    <name evidence="8" type="primary">pth</name>
    <name evidence="11" type="ORF">EDC03_2277</name>
</gene>
<dbReference type="Pfam" id="PF01195">
    <property type="entry name" value="Pept_tRNA_hydro"/>
    <property type="match status" value="1"/>
</dbReference>
<dbReference type="PANTHER" id="PTHR17224">
    <property type="entry name" value="PEPTIDYL-TRNA HYDROLASE"/>
    <property type="match status" value="1"/>
</dbReference>
<evidence type="ECO:0000313" key="12">
    <source>
        <dbReference type="Proteomes" id="UP000276232"/>
    </source>
</evidence>
<comment type="subunit">
    <text evidence="8">Monomer.</text>
</comment>
<evidence type="ECO:0000256" key="7">
    <source>
        <dbReference type="ARBA" id="ARBA00050038"/>
    </source>
</evidence>
<evidence type="ECO:0000256" key="2">
    <source>
        <dbReference type="ARBA" id="ARBA00022555"/>
    </source>
</evidence>
<feature type="binding site" evidence="8">
    <location>
        <position position="96"/>
    </location>
    <ligand>
        <name>tRNA</name>
        <dbReference type="ChEBI" id="CHEBI:17843"/>
    </ligand>
</feature>
<dbReference type="InterPro" id="IPR036416">
    <property type="entry name" value="Pept_tRNA_hydro_sf"/>
</dbReference>
<keyword evidence="12" id="KW-1185">Reference proteome</keyword>
<reference evidence="11 12" key="1">
    <citation type="journal article" date="2015" name="Stand. Genomic Sci.">
        <title>Genomic Encyclopedia of Bacterial and Archaeal Type Strains, Phase III: the genomes of soil and plant-associated and newly described type strains.</title>
        <authorList>
            <person name="Whitman W.B."/>
            <person name="Woyke T."/>
            <person name="Klenk H.P."/>
            <person name="Zhou Y."/>
            <person name="Lilburn T.G."/>
            <person name="Beck B.J."/>
            <person name="De Vos P."/>
            <person name="Vandamme P."/>
            <person name="Eisen J.A."/>
            <person name="Garrity G."/>
            <person name="Hugenholtz P."/>
            <person name="Kyrpides N.C."/>
        </authorList>
    </citation>
    <scope>NUCLEOTIDE SEQUENCE [LARGE SCALE GENOMIC DNA]</scope>
    <source>
        <strain evidence="11 12">CECT 7306</strain>
    </source>
</reference>
<keyword evidence="4 8" id="KW-0694">RNA-binding</keyword>
<dbReference type="HAMAP" id="MF_00083">
    <property type="entry name" value="Pept_tRNA_hydro_bact"/>
    <property type="match status" value="1"/>
</dbReference>
<evidence type="ECO:0000256" key="8">
    <source>
        <dbReference type="HAMAP-Rule" id="MF_00083"/>
    </source>
</evidence>
<evidence type="ECO:0000313" key="11">
    <source>
        <dbReference type="EMBL" id="ROP42983.1"/>
    </source>
</evidence>
<dbReference type="GO" id="GO:0005737">
    <property type="term" value="C:cytoplasm"/>
    <property type="evidence" value="ECO:0007669"/>
    <property type="project" value="UniProtKB-SubCell"/>
</dbReference>
<keyword evidence="3 8" id="KW-0378">Hydrolase</keyword>
<evidence type="ECO:0000256" key="10">
    <source>
        <dbReference type="RuleBase" id="RU004320"/>
    </source>
</evidence>
<sequence length="220" mass="22683">MRASAPGPVPDSQGPSAAAEGPWLVVGLGNPGPEYAATRHNVGQMVLDVLAARGGATFRSARGAGGAKAAVAQVRLGVLPGGRPGPAVVLGKPSSYMNLSGGPVAALARFHSVPPGRVAVVHDELDLPGDVVRLKRGGGEGGHNGLRDISKALGTRDYVRVRVGIDRPPGRQDPADYVLRPFGTAERRDLPVLLEEAADAVELLVLHGLEAAQQQVHAPR</sequence>
<evidence type="ECO:0000256" key="6">
    <source>
        <dbReference type="ARBA" id="ARBA00048707"/>
    </source>
</evidence>
<feature type="binding site" evidence="8">
    <location>
        <position position="144"/>
    </location>
    <ligand>
        <name>tRNA</name>
        <dbReference type="ChEBI" id="CHEBI:17843"/>
    </ligand>
</feature>
<comment type="catalytic activity">
    <reaction evidence="6 8 9">
        <text>an N-acyl-L-alpha-aminoacyl-tRNA + H2O = an N-acyl-L-amino acid + a tRNA + H(+)</text>
        <dbReference type="Rhea" id="RHEA:54448"/>
        <dbReference type="Rhea" id="RHEA-COMP:10123"/>
        <dbReference type="Rhea" id="RHEA-COMP:13883"/>
        <dbReference type="ChEBI" id="CHEBI:15377"/>
        <dbReference type="ChEBI" id="CHEBI:15378"/>
        <dbReference type="ChEBI" id="CHEBI:59874"/>
        <dbReference type="ChEBI" id="CHEBI:78442"/>
        <dbReference type="ChEBI" id="CHEBI:138191"/>
        <dbReference type="EC" id="3.1.1.29"/>
    </reaction>
</comment>
<dbReference type="GO" id="GO:0072344">
    <property type="term" value="P:rescue of stalled ribosome"/>
    <property type="evidence" value="ECO:0007669"/>
    <property type="project" value="UniProtKB-UniRule"/>
</dbReference>
<dbReference type="NCBIfam" id="TIGR00447">
    <property type="entry name" value="pth"/>
    <property type="match status" value="1"/>
</dbReference>
<evidence type="ECO:0000256" key="1">
    <source>
        <dbReference type="ARBA" id="ARBA00013260"/>
    </source>
</evidence>
<dbReference type="Gene3D" id="3.40.50.1470">
    <property type="entry name" value="Peptidyl-tRNA hydrolase"/>
    <property type="match status" value="1"/>
</dbReference>
<dbReference type="GO" id="GO:0000049">
    <property type="term" value="F:tRNA binding"/>
    <property type="evidence" value="ECO:0007669"/>
    <property type="project" value="UniProtKB-UniRule"/>
</dbReference>
<feature type="active site" description="Proton acceptor" evidence="8">
    <location>
        <position position="40"/>
    </location>
</feature>
<feature type="binding site" evidence="8">
    <location>
        <position position="98"/>
    </location>
    <ligand>
        <name>tRNA</name>
        <dbReference type="ChEBI" id="CHEBI:17843"/>
    </ligand>
</feature>
<evidence type="ECO:0000256" key="5">
    <source>
        <dbReference type="ARBA" id="ARBA00038063"/>
    </source>
</evidence>
<dbReference type="SUPFAM" id="SSF53178">
    <property type="entry name" value="Peptidyl-tRNA hydrolase-like"/>
    <property type="match status" value="1"/>
</dbReference>
<proteinExistence type="inferred from homology"/>
<keyword evidence="8" id="KW-0963">Cytoplasm</keyword>
<dbReference type="PANTHER" id="PTHR17224:SF1">
    <property type="entry name" value="PEPTIDYL-TRNA HYDROLASE"/>
    <property type="match status" value="1"/>
</dbReference>
<comment type="caution">
    <text evidence="11">The sequence shown here is derived from an EMBL/GenBank/DDBJ whole genome shotgun (WGS) entry which is preliminary data.</text>
</comment>
<dbReference type="CDD" id="cd00462">
    <property type="entry name" value="PTH"/>
    <property type="match status" value="1"/>
</dbReference>
<comment type="subcellular location">
    <subcellularLocation>
        <location evidence="8">Cytoplasm</location>
    </subcellularLocation>
</comment>
<dbReference type="EMBL" id="RJKN01000005">
    <property type="protein sequence ID" value="ROP42983.1"/>
    <property type="molecule type" value="Genomic_DNA"/>
</dbReference>
<evidence type="ECO:0000256" key="9">
    <source>
        <dbReference type="RuleBase" id="RU000673"/>
    </source>
</evidence>
<dbReference type="PROSITE" id="PS01195">
    <property type="entry name" value="PEPT_TRNA_HYDROL_1"/>
    <property type="match status" value="1"/>
</dbReference>
<dbReference type="InterPro" id="IPR018171">
    <property type="entry name" value="Pept_tRNA_hydro_CS"/>
</dbReference>
<keyword evidence="2 8" id="KW-0820">tRNA-binding</keyword>
<dbReference type="FunCoup" id="A0A3N1HKD4">
    <property type="interactions" value="213"/>
</dbReference>
<dbReference type="GO" id="GO:0004045">
    <property type="term" value="F:peptidyl-tRNA hydrolase activity"/>
    <property type="evidence" value="ECO:0007669"/>
    <property type="project" value="UniProtKB-UniRule"/>
</dbReference>
<accession>A0A3N1HKD4</accession>
<organism evidence="11 12">
    <name type="scientific">Pseudokineococcus lusitanus</name>
    <dbReference type="NCBI Taxonomy" id="763993"/>
    <lineage>
        <taxon>Bacteria</taxon>
        <taxon>Bacillati</taxon>
        <taxon>Actinomycetota</taxon>
        <taxon>Actinomycetes</taxon>
        <taxon>Kineosporiales</taxon>
        <taxon>Kineosporiaceae</taxon>
        <taxon>Pseudokineococcus</taxon>
    </lineage>
</organism>
<feature type="site" description="Stabilizes the basic form of H active site to accept a proton" evidence="8">
    <location>
        <position position="123"/>
    </location>
</feature>
<dbReference type="Proteomes" id="UP000276232">
    <property type="component" value="Unassembled WGS sequence"/>
</dbReference>
<dbReference type="InterPro" id="IPR001328">
    <property type="entry name" value="Pept_tRNA_hydro"/>
</dbReference>
<comment type="function">
    <text evidence="8">Hydrolyzes ribosome-free peptidyl-tRNAs (with 1 or more amino acids incorporated), which drop off the ribosome during protein synthesis, or as a result of ribosome stalling.</text>
</comment>
<dbReference type="EC" id="3.1.1.29" evidence="1 8"/>